<organism evidence="2">
    <name type="scientific">mine drainage metagenome</name>
    <dbReference type="NCBI Taxonomy" id="410659"/>
    <lineage>
        <taxon>unclassified sequences</taxon>
        <taxon>metagenomes</taxon>
        <taxon>ecological metagenomes</taxon>
    </lineage>
</organism>
<dbReference type="GO" id="GO:0003677">
    <property type="term" value="F:DNA binding"/>
    <property type="evidence" value="ECO:0007669"/>
    <property type="project" value="InterPro"/>
</dbReference>
<sequence>MNGQTLAPIIRTARHTRQLSQQSLADRVGLSRKSIGEFESGRHTELGLGRFLVLCDALGLELTLLPKDRALADKLAALRMSGQGPRALGKFELRKRERDLDLRELRNRARR</sequence>
<dbReference type="Pfam" id="PF13560">
    <property type="entry name" value="HTH_31"/>
    <property type="match status" value="1"/>
</dbReference>
<gene>
    <name evidence="2" type="ORF">B1B_10107</name>
</gene>
<reference evidence="2" key="1">
    <citation type="submission" date="2013-08" db="EMBL/GenBank/DDBJ databases">
        <authorList>
            <person name="Mendez C."/>
            <person name="Richter M."/>
            <person name="Ferrer M."/>
            <person name="Sanchez J."/>
        </authorList>
    </citation>
    <scope>NUCLEOTIDE SEQUENCE</scope>
</reference>
<dbReference type="EMBL" id="AUZY01006656">
    <property type="protein sequence ID" value="EQD53663.1"/>
    <property type="molecule type" value="Genomic_DNA"/>
</dbReference>
<reference evidence="2" key="2">
    <citation type="journal article" date="2014" name="ISME J.">
        <title>Microbial stratification in low pH oxic and suboxic macroscopic growths along an acid mine drainage.</title>
        <authorList>
            <person name="Mendez-Garcia C."/>
            <person name="Mesa V."/>
            <person name="Sprenger R.R."/>
            <person name="Richter M."/>
            <person name="Diez M.S."/>
            <person name="Solano J."/>
            <person name="Bargiela R."/>
            <person name="Golyshina O.V."/>
            <person name="Manteca A."/>
            <person name="Ramos J.L."/>
            <person name="Gallego J.R."/>
            <person name="Llorente I."/>
            <person name="Martins Dos Santos V.A."/>
            <person name="Jensen O.N."/>
            <person name="Pelaez A.I."/>
            <person name="Sanchez J."/>
            <person name="Ferrer M."/>
        </authorList>
    </citation>
    <scope>NUCLEOTIDE SEQUENCE</scope>
</reference>
<accession>T1AA56</accession>
<dbReference type="SUPFAM" id="SSF47413">
    <property type="entry name" value="lambda repressor-like DNA-binding domains"/>
    <property type="match status" value="1"/>
</dbReference>
<dbReference type="InterPro" id="IPR010982">
    <property type="entry name" value="Lambda_DNA-bd_dom_sf"/>
</dbReference>
<evidence type="ECO:0000259" key="1">
    <source>
        <dbReference type="PROSITE" id="PS50943"/>
    </source>
</evidence>
<dbReference type="PROSITE" id="PS50943">
    <property type="entry name" value="HTH_CROC1"/>
    <property type="match status" value="1"/>
</dbReference>
<dbReference type="Gene3D" id="1.10.260.40">
    <property type="entry name" value="lambda repressor-like DNA-binding domains"/>
    <property type="match status" value="1"/>
</dbReference>
<evidence type="ECO:0000313" key="2">
    <source>
        <dbReference type="EMBL" id="EQD53663.1"/>
    </source>
</evidence>
<feature type="domain" description="HTH cro/C1-type" evidence="1">
    <location>
        <begin position="10"/>
        <end position="65"/>
    </location>
</feature>
<dbReference type="SMART" id="SM00530">
    <property type="entry name" value="HTH_XRE"/>
    <property type="match status" value="1"/>
</dbReference>
<comment type="caution">
    <text evidence="2">The sequence shown here is derived from an EMBL/GenBank/DDBJ whole genome shotgun (WGS) entry which is preliminary data.</text>
</comment>
<proteinExistence type="predicted"/>
<protein>
    <submittedName>
        <fullName evidence="2">Helix-turn-helix domain-containing protein</fullName>
    </submittedName>
</protein>
<dbReference type="AlphaFoldDB" id="T1AA56"/>
<name>T1AA56_9ZZZZ</name>
<dbReference type="InterPro" id="IPR001387">
    <property type="entry name" value="Cro/C1-type_HTH"/>
</dbReference>
<dbReference type="CDD" id="cd00093">
    <property type="entry name" value="HTH_XRE"/>
    <property type="match status" value="1"/>
</dbReference>